<organism evidence="14 15">
    <name type="scientific">Microvirga flocculans</name>
    <dbReference type="NCBI Taxonomy" id="217168"/>
    <lineage>
        <taxon>Bacteria</taxon>
        <taxon>Pseudomonadati</taxon>
        <taxon>Pseudomonadota</taxon>
        <taxon>Alphaproteobacteria</taxon>
        <taxon>Hyphomicrobiales</taxon>
        <taxon>Methylobacteriaceae</taxon>
        <taxon>Microvirga</taxon>
    </lineage>
</organism>
<comment type="similarity">
    <text evidence="11">Belongs to the glycosyltransferase 51 family.</text>
</comment>
<dbReference type="GO" id="GO:0009274">
    <property type="term" value="C:peptidoglycan-based cell wall"/>
    <property type="evidence" value="ECO:0007669"/>
    <property type="project" value="InterPro"/>
</dbReference>
<accession>A0A7W6IFS3</accession>
<dbReference type="HAMAP" id="MF_00766">
    <property type="entry name" value="PGT_MtgA"/>
    <property type="match status" value="1"/>
</dbReference>
<reference evidence="14 15" key="1">
    <citation type="submission" date="2020-08" db="EMBL/GenBank/DDBJ databases">
        <title>Genomic Encyclopedia of Type Strains, Phase IV (KMG-IV): sequencing the most valuable type-strain genomes for metagenomic binning, comparative biology and taxonomic classification.</title>
        <authorList>
            <person name="Goeker M."/>
        </authorList>
    </citation>
    <scope>NUCLEOTIDE SEQUENCE [LARGE SCALE GENOMIC DNA]</scope>
    <source>
        <strain evidence="14 15">DSM 15743</strain>
    </source>
</reference>
<evidence type="ECO:0000256" key="12">
    <source>
        <dbReference type="SAM" id="MobiDB-lite"/>
    </source>
</evidence>
<protein>
    <recommendedName>
        <fullName evidence="11">Biosynthetic peptidoglycan transglycosylase</fullName>
        <ecNumber evidence="11">2.4.99.28</ecNumber>
    </recommendedName>
    <alternativeName>
        <fullName evidence="11">Glycan polymerase</fullName>
    </alternativeName>
    <alternativeName>
        <fullName evidence="11">Peptidoglycan glycosyltransferase MtgA</fullName>
        <shortName evidence="11">PGT</shortName>
    </alternativeName>
</protein>
<dbReference type="InterPro" id="IPR011812">
    <property type="entry name" value="Pep_trsgly"/>
</dbReference>
<keyword evidence="10 11" id="KW-0961">Cell wall biogenesis/degradation</keyword>
<feature type="domain" description="Glycosyl transferase family 51" evidence="13">
    <location>
        <begin position="85"/>
        <end position="235"/>
    </location>
</feature>
<evidence type="ECO:0000256" key="4">
    <source>
        <dbReference type="ARBA" id="ARBA00022679"/>
    </source>
</evidence>
<dbReference type="EMBL" id="JACIDC010000007">
    <property type="protein sequence ID" value="MBB4040672.1"/>
    <property type="molecule type" value="Genomic_DNA"/>
</dbReference>
<dbReference type="InterPro" id="IPR001264">
    <property type="entry name" value="Glyco_trans_51"/>
</dbReference>
<dbReference type="SUPFAM" id="SSF53955">
    <property type="entry name" value="Lysozyme-like"/>
    <property type="match status" value="1"/>
</dbReference>
<keyword evidence="1 11" id="KW-1003">Cell membrane</keyword>
<comment type="catalytic activity">
    <reaction evidence="11">
        <text>[GlcNAc-(1-&gt;4)-Mur2Ac(oyl-L-Ala-gamma-D-Glu-L-Lys-D-Ala-D-Ala)](n)-di-trans,octa-cis-undecaprenyl diphosphate + beta-D-GlcNAc-(1-&gt;4)-Mur2Ac(oyl-L-Ala-gamma-D-Glu-L-Lys-D-Ala-D-Ala)-di-trans,octa-cis-undecaprenyl diphosphate = [GlcNAc-(1-&gt;4)-Mur2Ac(oyl-L-Ala-gamma-D-Glu-L-Lys-D-Ala-D-Ala)](n+1)-di-trans,octa-cis-undecaprenyl diphosphate + di-trans,octa-cis-undecaprenyl diphosphate + H(+)</text>
        <dbReference type="Rhea" id="RHEA:23708"/>
        <dbReference type="Rhea" id="RHEA-COMP:9602"/>
        <dbReference type="Rhea" id="RHEA-COMP:9603"/>
        <dbReference type="ChEBI" id="CHEBI:15378"/>
        <dbReference type="ChEBI" id="CHEBI:58405"/>
        <dbReference type="ChEBI" id="CHEBI:60033"/>
        <dbReference type="ChEBI" id="CHEBI:78435"/>
        <dbReference type="EC" id="2.4.99.28"/>
    </reaction>
</comment>
<comment type="caution">
    <text evidence="14">The sequence shown here is derived from an EMBL/GenBank/DDBJ whole genome shotgun (WGS) entry which is preliminary data.</text>
</comment>
<evidence type="ECO:0000256" key="3">
    <source>
        <dbReference type="ARBA" id="ARBA00022676"/>
    </source>
</evidence>
<dbReference type="EC" id="2.4.99.28" evidence="11"/>
<evidence type="ECO:0000259" key="13">
    <source>
        <dbReference type="Pfam" id="PF00912"/>
    </source>
</evidence>
<keyword evidence="5 11" id="KW-0812">Transmembrane</keyword>
<dbReference type="InterPro" id="IPR023346">
    <property type="entry name" value="Lysozyme-like_dom_sf"/>
</dbReference>
<dbReference type="PANTHER" id="PTHR30400">
    <property type="entry name" value="MONOFUNCTIONAL BIOSYNTHETIC PEPTIDOGLYCAN TRANSGLYCOSYLASE"/>
    <property type="match status" value="1"/>
</dbReference>
<dbReference type="Gene3D" id="1.10.3810.10">
    <property type="entry name" value="Biosynthetic peptidoglycan transglycosylase-like"/>
    <property type="match status" value="1"/>
</dbReference>
<evidence type="ECO:0000256" key="6">
    <source>
        <dbReference type="ARBA" id="ARBA00022960"/>
    </source>
</evidence>
<dbReference type="GO" id="GO:0005886">
    <property type="term" value="C:plasma membrane"/>
    <property type="evidence" value="ECO:0007669"/>
    <property type="project" value="UniProtKB-SubCell"/>
</dbReference>
<comment type="function">
    <text evidence="11">Peptidoglycan polymerase that catalyzes glycan chain elongation from lipid-linked precursors.</text>
</comment>
<dbReference type="GO" id="GO:0071555">
    <property type="term" value="P:cell wall organization"/>
    <property type="evidence" value="ECO:0007669"/>
    <property type="project" value="UniProtKB-KW"/>
</dbReference>
<evidence type="ECO:0000256" key="11">
    <source>
        <dbReference type="HAMAP-Rule" id="MF_00766"/>
    </source>
</evidence>
<dbReference type="PANTHER" id="PTHR30400:SF0">
    <property type="entry name" value="BIOSYNTHETIC PEPTIDOGLYCAN TRANSGLYCOSYLASE"/>
    <property type="match status" value="1"/>
</dbReference>
<sequence>MMSLDSGGAAAPPESNVDERSKPKWTLRSGRPREPMNAARLLRRLVRIGLGLILLWAAAVFWLGLLYGAAPPVSTLMLGRWLTLQPVERVFVNLEEMSPHLPLAVMTSEDSRFCEHHGVDWGALWTVVEAADEDGPARGASTIPMQVAKNLFLWPSRSYIRKGLEIPVALYLDLIWSKRRMMEVYLNIAEWGDGVFGAEAAAQRYFRKSARNLTRGEAALLARALPNPLVRNPARPRPGHRALAGQLQARIAGAAPYSACLKP</sequence>
<keyword evidence="7 11" id="KW-0573">Peptidoglycan synthesis</keyword>
<evidence type="ECO:0000256" key="2">
    <source>
        <dbReference type="ARBA" id="ARBA00022519"/>
    </source>
</evidence>
<comment type="subcellular location">
    <subcellularLocation>
        <location evidence="11">Cell inner membrane</location>
        <topology evidence="11">Single-pass membrane protein</topology>
    </subcellularLocation>
</comment>
<evidence type="ECO:0000313" key="15">
    <source>
        <dbReference type="Proteomes" id="UP000519439"/>
    </source>
</evidence>
<evidence type="ECO:0000256" key="9">
    <source>
        <dbReference type="ARBA" id="ARBA00023136"/>
    </source>
</evidence>
<keyword evidence="3 11" id="KW-0328">Glycosyltransferase</keyword>
<dbReference type="GO" id="GO:0008955">
    <property type="term" value="F:peptidoglycan glycosyltransferase activity"/>
    <property type="evidence" value="ECO:0007669"/>
    <property type="project" value="UniProtKB-UniRule"/>
</dbReference>
<evidence type="ECO:0000256" key="7">
    <source>
        <dbReference type="ARBA" id="ARBA00022984"/>
    </source>
</evidence>
<keyword evidence="9 11" id="KW-0472">Membrane</keyword>
<dbReference type="Pfam" id="PF00912">
    <property type="entry name" value="Transgly"/>
    <property type="match status" value="1"/>
</dbReference>
<dbReference type="GO" id="GO:0008360">
    <property type="term" value="P:regulation of cell shape"/>
    <property type="evidence" value="ECO:0007669"/>
    <property type="project" value="UniProtKB-KW"/>
</dbReference>
<evidence type="ECO:0000313" key="14">
    <source>
        <dbReference type="EMBL" id="MBB4040672.1"/>
    </source>
</evidence>
<feature type="region of interest" description="Disordered" evidence="12">
    <location>
        <begin position="1"/>
        <end position="31"/>
    </location>
</feature>
<dbReference type="UniPathway" id="UPA00219"/>
<dbReference type="Proteomes" id="UP000519439">
    <property type="component" value="Unassembled WGS sequence"/>
</dbReference>
<evidence type="ECO:0000256" key="1">
    <source>
        <dbReference type="ARBA" id="ARBA00022475"/>
    </source>
</evidence>
<feature type="transmembrane region" description="Helical" evidence="11">
    <location>
        <begin position="45"/>
        <end position="70"/>
    </location>
</feature>
<comment type="pathway">
    <text evidence="11">Cell wall biogenesis; peptidoglycan biosynthesis.</text>
</comment>
<keyword evidence="6 11" id="KW-0133">Cell shape</keyword>
<dbReference type="GO" id="GO:0016763">
    <property type="term" value="F:pentosyltransferase activity"/>
    <property type="evidence" value="ECO:0007669"/>
    <property type="project" value="InterPro"/>
</dbReference>
<dbReference type="NCBIfam" id="TIGR02070">
    <property type="entry name" value="mono_pep_trsgly"/>
    <property type="match status" value="1"/>
</dbReference>
<dbReference type="InterPro" id="IPR036950">
    <property type="entry name" value="PBP_transglycosylase"/>
</dbReference>
<proteinExistence type="inferred from homology"/>
<evidence type="ECO:0000256" key="10">
    <source>
        <dbReference type="ARBA" id="ARBA00023316"/>
    </source>
</evidence>
<evidence type="ECO:0000256" key="8">
    <source>
        <dbReference type="ARBA" id="ARBA00022989"/>
    </source>
</evidence>
<keyword evidence="4 11" id="KW-0808">Transferase</keyword>
<keyword evidence="8 11" id="KW-1133">Transmembrane helix</keyword>
<dbReference type="AlphaFoldDB" id="A0A7W6IFS3"/>
<gene>
    <name evidence="11" type="primary">mtgA</name>
    <name evidence="14" type="ORF">GGR34_002329</name>
</gene>
<keyword evidence="2 11" id="KW-0997">Cell inner membrane</keyword>
<name>A0A7W6IFS3_9HYPH</name>
<keyword evidence="15" id="KW-1185">Reference proteome</keyword>
<evidence type="ECO:0000256" key="5">
    <source>
        <dbReference type="ARBA" id="ARBA00022692"/>
    </source>
</evidence>
<dbReference type="GO" id="GO:0009252">
    <property type="term" value="P:peptidoglycan biosynthetic process"/>
    <property type="evidence" value="ECO:0007669"/>
    <property type="project" value="UniProtKB-UniRule"/>
</dbReference>